<accession>A0A378QU07</accession>
<keyword evidence="1" id="KW-0812">Transmembrane</keyword>
<feature type="transmembrane region" description="Helical" evidence="1">
    <location>
        <begin position="17"/>
        <end position="37"/>
    </location>
</feature>
<dbReference type="Proteomes" id="UP000190777">
    <property type="component" value="Unassembled WGS sequence"/>
</dbReference>
<evidence type="ECO:0000313" key="4">
    <source>
        <dbReference type="Proteomes" id="UP000190777"/>
    </source>
</evidence>
<reference evidence="3 5" key="2">
    <citation type="submission" date="2018-06" db="EMBL/GenBank/DDBJ databases">
        <authorList>
            <consortium name="Pathogen Informatics"/>
            <person name="Doyle S."/>
        </authorList>
    </citation>
    <scope>NUCLEOTIDE SEQUENCE [LARGE SCALE GENOMIC DNA]</scope>
    <source>
        <strain evidence="3 5">NCTC11012</strain>
    </source>
</reference>
<dbReference type="RefSeq" id="WP_079324681.1">
    <property type="nucleotide sequence ID" value="NZ_MXAP01000034.1"/>
</dbReference>
<evidence type="ECO:0000313" key="3">
    <source>
        <dbReference type="EMBL" id="STZ04396.1"/>
    </source>
</evidence>
<feature type="transmembrane region" description="Helical" evidence="1">
    <location>
        <begin position="363"/>
        <end position="381"/>
    </location>
</feature>
<evidence type="ECO:0000313" key="2">
    <source>
        <dbReference type="EMBL" id="OPH39572.1"/>
    </source>
</evidence>
<dbReference type="EMBL" id="MXAP01000034">
    <property type="protein sequence ID" value="OPH39572.1"/>
    <property type="molecule type" value="Genomic_DNA"/>
</dbReference>
<dbReference type="Proteomes" id="UP000254618">
    <property type="component" value="Unassembled WGS sequence"/>
</dbReference>
<dbReference type="EMBL" id="UGQF01000001">
    <property type="protein sequence ID" value="STZ04396.1"/>
    <property type="molecule type" value="Genomic_DNA"/>
</dbReference>
<gene>
    <name evidence="2" type="ORF">B5J93_03610</name>
    <name evidence="3" type="ORF">NCTC11012_02676</name>
</gene>
<keyword evidence="4" id="KW-1185">Reference proteome</keyword>
<keyword evidence="1" id="KW-0472">Membrane</keyword>
<keyword evidence="1" id="KW-1133">Transmembrane helix</keyword>
<organism evidence="3 5">
    <name type="scientific">Moraxella equi</name>
    <dbReference type="NCBI Taxonomy" id="60442"/>
    <lineage>
        <taxon>Bacteria</taxon>
        <taxon>Pseudomonadati</taxon>
        <taxon>Pseudomonadota</taxon>
        <taxon>Gammaproteobacteria</taxon>
        <taxon>Moraxellales</taxon>
        <taxon>Moraxellaceae</taxon>
        <taxon>Moraxella</taxon>
    </lineage>
</organism>
<dbReference type="AlphaFoldDB" id="A0A378QU07"/>
<evidence type="ECO:0000256" key="1">
    <source>
        <dbReference type="SAM" id="Phobius"/>
    </source>
</evidence>
<evidence type="ECO:0008006" key="6">
    <source>
        <dbReference type="Google" id="ProtNLM"/>
    </source>
</evidence>
<reference evidence="2 4" key="1">
    <citation type="submission" date="2017-03" db="EMBL/GenBank/DDBJ databases">
        <title>Draft genome sequence of Moraxella equi CCUG 4950T type strain.</title>
        <authorList>
            <person name="Salva-Serra F."/>
            <person name="Engstrom-Jakobsson H."/>
            <person name="Thorell K."/>
            <person name="Jaen-Luchoro D."/>
            <person name="Gonzales-Siles L."/>
            <person name="Karlsson R."/>
            <person name="Yazdan S."/>
            <person name="Boulund F."/>
            <person name="Johnning A."/>
            <person name="Engstrand L."/>
            <person name="Kristiansson E."/>
            <person name="Moore E."/>
        </authorList>
    </citation>
    <scope>NUCLEOTIDE SEQUENCE [LARGE SCALE GENOMIC DNA]</scope>
    <source>
        <strain evidence="2 4">CCUG 4950</strain>
    </source>
</reference>
<name>A0A378QU07_9GAMM</name>
<sequence>MNRTITLSTKERAQDKWLYIIIAIAVLGAMAYAWWFFNNHHKVQTTSYSPTAEVQANRYYTAQALLKDAKTLQGESGRTTLMDVFGDTVNAKNEMVVIYDVTSSYKPHFDEMMAWVANGGHLVVFNKNILSDDIQKTDSDYQEGQNPLMGYLGIDYVAHDSNAFDDVKKTFNVFATPLSIDGEMMIVQDVNNMSNYGWFSADEFFNQYPNAKAINHQIYHQDSHALLANLNTNLTNEQKEKIEHSLKQSKNTSGQSNLFHPNNALFDVMIDKGRLTILASDGFFVNPVSRGVDDDTPRGMPMPSDWELLTDLDGDKHGVYGYWGGLLRADNGELLRALAGERHTYLVSDVESTGFFVLLWRHLMWSVIGMVLTVGVCLLALPKRFGAKVVYETDTSRNIFGFFGHVGQYLWTSDGATALFTQNRHALIQAILAKEHIKEQTETSIAQAVSEKTGLSYDMAYEALYGTWEQESDFVRISRSFARLSRFYV</sequence>
<protein>
    <recommendedName>
        <fullName evidence="6">DUF4350 domain-containing protein</fullName>
    </recommendedName>
</protein>
<evidence type="ECO:0000313" key="5">
    <source>
        <dbReference type="Proteomes" id="UP000254618"/>
    </source>
</evidence>
<proteinExistence type="predicted"/>